<dbReference type="Pfam" id="PF01553">
    <property type="entry name" value="Acyltransferase"/>
    <property type="match status" value="1"/>
</dbReference>
<dbReference type="InterPro" id="IPR002123">
    <property type="entry name" value="Plipid/glycerol_acylTrfase"/>
</dbReference>
<sequence>MIYWFLKHLVIGPLLKTIYRPWVEGAENLPSTGPVIIVGNHLSVIDSFFMPLMVDRRISFLAKSDYFTGKGIKGWFTKTFMLAVGQIPIDRSGGKASEASLNTGLAVLERGEVLALYPEGTRSPDARLYRGRTGVARLVLESGAVVVPAVMIDTEKCMPIGAKFPRIRRIGTVIGEPMDFSRFAGMSADRFVLRSVTDEIMVEIQRLGGQEYVDVYASSVRNAKPAVTAAAPG</sequence>
<gene>
    <name evidence="4" type="ORF">J4H92_08675</name>
</gene>
<organism evidence="4 5">
    <name type="scientific">Leucobacter weissii</name>
    <dbReference type="NCBI Taxonomy" id="1983706"/>
    <lineage>
        <taxon>Bacteria</taxon>
        <taxon>Bacillati</taxon>
        <taxon>Actinomycetota</taxon>
        <taxon>Actinomycetes</taxon>
        <taxon>Micrococcales</taxon>
        <taxon>Microbacteriaceae</taxon>
        <taxon>Leucobacter</taxon>
    </lineage>
</organism>
<evidence type="ECO:0000313" key="5">
    <source>
        <dbReference type="Proteomes" id="UP000664382"/>
    </source>
</evidence>
<dbReference type="RefSeq" id="WP_208097775.1">
    <property type="nucleotide sequence ID" value="NZ_JAGDYM010000009.1"/>
</dbReference>
<accession>A0A939S8F3</accession>
<dbReference type="PANTHER" id="PTHR10434:SF11">
    <property type="entry name" value="1-ACYL-SN-GLYCEROL-3-PHOSPHATE ACYLTRANSFERASE"/>
    <property type="match status" value="1"/>
</dbReference>
<dbReference type="PANTHER" id="PTHR10434">
    <property type="entry name" value="1-ACYL-SN-GLYCEROL-3-PHOSPHATE ACYLTRANSFERASE"/>
    <property type="match status" value="1"/>
</dbReference>
<keyword evidence="5" id="KW-1185">Reference proteome</keyword>
<evidence type="ECO:0000313" key="4">
    <source>
        <dbReference type="EMBL" id="MBO1902021.1"/>
    </source>
</evidence>
<dbReference type="GO" id="GO:0006654">
    <property type="term" value="P:phosphatidic acid biosynthetic process"/>
    <property type="evidence" value="ECO:0007669"/>
    <property type="project" value="TreeGrafter"/>
</dbReference>
<feature type="domain" description="Phospholipid/glycerol acyltransferase" evidence="3">
    <location>
        <begin position="35"/>
        <end position="154"/>
    </location>
</feature>
<dbReference type="CDD" id="cd07989">
    <property type="entry name" value="LPLAT_AGPAT-like"/>
    <property type="match status" value="1"/>
</dbReference>
<dbReference type="SMART" id="SM00563">
    <property type="entry name" value="PlsC"/>
    <property type="match status" value="1"/>
</dbReference>
<name>A0A939S8F3_9MICO</name>
<dbReference type="AlphaFoldDB" id="A0A939S8F3"/>
<evidence type="ECO:0000259" key="3">
    <source>
        <dbReference type="SMART" id="SM00563"/>
    </source>
</evidence>
<proteinExistence type="predicted"/>
<protein>
    <submittedName>
        <fullName evidence="4">1-acyl-sn-glycerol-3-phosphate acyltransferase</fullName>
    </submittedName>
</protein>
<keyword evidence="2 4" id="KW-0012">Acyltransferase</keyword>
<dbReference type="Proteomes" id="UP000664382">
    <property type="component" value="Unassembled WGS sequence"/>
</dbReference>
<keyword evidence="1" id="KW-0808">Transferase</keyword>
<comment type="caution">
    <text evidence="4">The sequence shown here is derived from an EMBL/GenBank/DDBJ whole genome shotgun (WGS) entry which is preliminary data.</text>
</comment>
<dbReference type="SUPFAM" id="SSF69593">
    <property type="entry name" value="Glycerol-3-phosphate (1)-acyltransferase"/>
    <property type="match status" value="1"/>
</dbReference>
<dbReference type="GO" id="GO:0005886">
    <property type="term" value="C:plasma membrane"/>
    <property type="evidence" value="ECO:0007669"/>
    <property type="project" value="TreeGrafter"/>
</dbReference>
<dbReference type="GO" id="GO:0003841">
    <property type="term" value="F:1-acylglycerol-3-phosphate O-acyltransferase activity"/>
    <property type="evidence" value="ECO:0007669"/>
    <property type="project" value="TreeGrafter"/>
</dbReference>
<reference evidence="4" key="1">
    <citation type="submission" date="2021-03" db="EMBL/GenBank/DDBJ databases">
        <title>Leucobacter chromiisoli sp. nov., isolated from chromium-containing soil of chemical plant.</title>
        <authorList>
            <person name="Xu Z."/>
        </authorList>
    </citation>
    <scope>NUCLEOTIDE SEQUENCE</scope>
    <source>
        <strain evidence="4">S27</strain>
    </source>
</reference>
<dbReference type="EMBL" id="JAGDYM010000009">
    <property type="protein sequence ID" value="MBO1902021.1"/>
    <property type="molecule type" value="Genomic_DNA"/>
</dbReference>
<evidence type="ECO:0000256" key="1">
    <source>
        <dbReference type="ARBA" id="ARBA00022679"/>
    </source>
</evidence>
<evidence type="ECO:0000256" key="2">
    <source>
        <dbReference type="ARBA" id="ARBA00023315"/>
    </source>
</evidence>